<evidence type="ECO:0000313" key="2">
    <source>
        <dbReference type="Proteomes" id="UP000238169"/>
    </source>
</evidence>
<sequence>MSGTNTIAADCTLIHTRQITCDVYQRSDGAYEVESSMFDRKTAQTTLPFRTVAPNEKFHDMRLALTVSSDLVIERIEARTEAGPTPFCKEINAAYAELRGVRIGPGFKARVKEVVGGVGGCTHLTDLLGPIATTLIQASLARMQTAQRLHEIARLEVMPRPWVIDTCHAYRADGEAARLVWPIAKRAVTEESGRQPGGDTNASA</sequence>
<dbReference type="OrthoDB" id="6862397at2"/>
<protein>
    <recommendedName>
        <fullName evidence="3">Molybdopterin-guanine dinucleotide biosynthesis protein MobB</fullName>
    </recommendedName>
</protein>
<proteinExistence type="predicted"/>
<dbReference type="RefSeq" id="WP_106854270.1">
    <property type="nucleotide sequence ID" value="NZ_OGTP01000004.1"/>
</dbReference>
<accession>A0A2U3I383</accession>
<dbReference type="EMBL" id="OGTP01000004">
    <property type="protein sequence ID" value="SPB14582.1"/>
    <property type="molecule type" value="Genomic_DNA"/>
</dbReference>
<dbReference type="Proteomes" id="UP000238169">
    <property type="component" value="Unassembled WGS sequence"/>
</dbReference>
<evidence type="ECO:0008006" key="3">
    <source>
        <dbReference type="Google" id="ProtNLM"/>
    </source>
</evidence>
<gene>
    <name evidence="1" type="ORF">NOV72_01825</name>
</gene>
<dbReference type="AlphaFoldDB" id="A0A2U3I383"/>
<organism evidence="1 2">
    <name type="scientific">Caballeronia novacaledonica</name>
    <dbReference type="NCBI Taxonomy" id="1544861"/>
    <lineage>
        <taxon>Bacteria</taxon>
        <taxon>Pseudomonadati</taxon>
        <taxon>Pseudomonadota</taxon>
        <taxon>Betaproteobacteria</taxon>
        <taxon>Burkholderiales</taxon>
        <taxon>Burkholderiaceae</taxon>
        <taxon>Caballeronia</taxon>
    </lineage>
</organism>
<name>A0A2U3I383_9BURK</name>
<evidence type="ECO:0000313" key="1">
    <source>
        <dbReference type="EMBL" id="SPB14582.1"/>
    </source>
</evidence>
<keyword evidence="2" id="KW-1185">Reference proteome</keyword>
<reference evidence="2" key="1">
    <citation type="submission" date="2018-01" db="EMBL/GenBank/DDBJ databases">
        <authorList>
            <person name="Peeters C."/>
        </authorList>
    </citation>
    <scope>NUCLEOTIDE SEQUENCE [LARGE SCALE GENOMIC DNA]</scope>
</reference>
<dbReference type="InterPro" id="IPR021312">
    <property type="entry name" value="DUF2889"/>
</dbReference>
<dbReference type="Pfam" id="PF11136">
    <property type="entry name" value="DUF2889"/>
    <property type="match status" value="1"/>
</dbReference>